<dbReference type="InterPro" id="IPR032001">
    <property type="entry name" value="SAWADEE_dom"/>
</dbReference>
<evidence type="ECO:0000313" key="2">
    <source>
        <dbReference type="EMBL" id="KAD5508457.1"/>
    </source>
</evidence>
<accession>A0A5N6NXH4</accession>
<dbReference type="Proteomes" id="UP000326396">
    <property type="component" value="Linkage Group LG16"/>
</dbReference>
<organism evidence="2 3">
    <name type="scientific">Mikania micrantha</name>
    <name type="common">bitter vine</name>
    <dbReference type="NCBI Taxonomy" id="192012"/>
    <lineage>
        <taxon>Eukaryota</taxon>
        <taxon>Viridiplantae</taxon>
        <taxon>Streptophyta</taxon>
        <taxon>Embryophyta</taxon>
        <taxon>Tracheophyta</taxon>
        <taxon>Spermatophyta</taxon>
        <taxon>Magnoliopsida</taxon>
        <taxon>eudicotyledons</taxon>
        <taxon>Gunneridae</taxon>
        <taxon>Pentapetalae</taxon>
        <taxon>asterids</taxon>
        <taxon>campanulids</taxon>
        <taxon>Asterales</taxon>
        <taxon>Asteraceae</taxon>
        <taxon>Asteroideae</taxon>
        <taxon>Heliantheae alliance</taxon>
        <taxon>Eupatorieae</taxon>
        <taxon>Mikania</taxon>
    </lineage>
</organism>
<gene>
    <name evidence="2" type="ORF">E3N88_16160</name>
</gene>
<reference evidence="2 3" key="1">
    <citation type="submission" date="2019-05" db="EMBL/GenBank/DDBJ databases">
        <title>Mikania micrantha, genome provides insights into the molecular mechanism of rapid growth.</title>
        <authorList>
            <person name="Liu B."/>
        </authorList>
    </citation>
    <scope>NUCLEOTIDE SEQUENCE [LARGE SCALE GENOMIC DNA]</scope>
    <source>
        <strain evidence="2">NLD-2019</strain>
        <tissue evidence="2">Leaf</tissue>
    </source>
</reference>
<dbReference type="InterPro" id="IPR016197">
    <property type="entry name" value="Chromo-like_dom_sf"/>
</dbReference>
<dbReference type="OrthoDB" id="1885884at2759"/>
<feature type="domain" description="SAWADEE" evidence="1">
    <location>
        <begin position="118"/>
        <end position="233"/>
    </location>
</feature>
<protein>
    <recommendedName>
        <fullName evidence="1">SAWADEE domain-containing protein</fullName>
    </recommendedName>
</protein>
<keyword evidence="3" id="KW-1185">Reference proteome</keyword>
<dbReference type="Gene3D" id="2.40.50.40">
    <property type="match status" value="1"/>
</dbReference>
<dbReference type="Pfam" id="PF16719">
    <property type="entry name" value="SAWADEE"/>
    <property type="match status" value="1"/>
</dbReference>
<dbReference type="InterPro" id="IPR039276">
    <property type="entry name" value="SHH1/2"/>
</dbReference>
<dbReference type="SUPFAM" id="SSF54160">
    <property type="entry name" value="Chromo domain-like"/>
    <property type="match status" value="1"/>
</dbReference>
<dbReference type="PANTHER" id="PTHR33827:SF3">
    <property type="entry name" value="OS09G0346900 PROTEIN"/>
    <property type="match status" value="1"/>
</dbReference>
<comment type="caution">
    <text evidence="2">The sequence shown here is derived from an EMBL/GenBank/DDBJ whole genome shotgun (WGS) entry which is preliminary data.</text>
</comment>
<sequence length="253" mass="29386">MDHRLRSKGKTNVFFGFSTAEMEKMDRILKESGELPNSEIIKKLTSNFNRSAGRAGKPILKWTEVQKWFLDRQKGLLSKDTSLAVPNNLPHAQKTGALKNRNETFDTSKEEKVIDLSKLEFEAKSSDDAWYDVETFITHRFISSNGYEVLVRYADFGKEEDEWVDVKNVRERSIPLEPSECNKVMVGDTLLCFQEKTDQARYYDAQVIDIHRKLHDIRGCRCIFVIRYEHDNSEFGFSEKVLRIEIGQNVSVY</sequence>
<dbReference type="EMBL" id="SZYD01000008">
    <property type="protein sequence ID" value="KAD5508457.1"/>
    <property type="molecule type" value="Genomic_DNA"/>
</dbReference>
<dbReference type="PANTHER" id="PTHR33827">
    <property type="entry name" value="PROTEIN SAWADEE HOMEODOMAIN HOMOLOG 2"/>
    <property type="match status" value="1"/>
</dbReference>
<dbReference type="Gene3D" id="2.30.30.140">
    <property type="match status" value="1"/>
</dbReference>
<name>A0A5N6NXH4_9ASTR</name>
<dbReference type="AlphaFoldDB" id="A0A5N6NXH4"/>
<dbReference type="GO" id="GO:0003682">
    <property type="term" value="F:chromatin binding"/>
    <property type="evidence" value="ECO:0007669"/>
    <property type="project" value="InterPro"/>
</dbReference>
<evidence type="ECO:0000259" key="1">
    <source>
        <dbReference type="Pfam" id="PF16719"/>
    </source>
</evidence>
<evidence type="ECO:0000313" key="3">
    <source>
        <dbReference type="Proteomes" id="UP000326396"/>
    </source>
</evidence>
<proteinExistence type="predicted"/>